<name>A0A7Z7LFW6_9BACT</name>
<accession>A0A7Z7LFW6</accession>
<evidence type="ECO:0000313" key="3">
    <source>
        <dbReference type="Proteomes" id="UP000250796"/>
    </source>
</evidence>
<keyword evidence="3" id="KW-1185">Reference proteome</keyword>
<keyword evidence="1" id="KW-0812">Transmembrane</keyword>
<sequence length="111" mass="12753">MAKRGNFNDQMIIILLLVISLFLFVESLFLYRFVKDKMAVEYEIEFQSLSAGLRILIGDEGYRLVAGESLIIKVRRNERVVVRQETLGRYTIKSGEKVVSVTIPQVEVSVR</sequence>
<keyword evidence="1" id="KW-1133">Transmembrane helix</keyword>
<reference evidence="2 3" key="1">
    <citation type="submission" date="2017-01" db="EMBL/GenBank/DDBJ databases">
        <authorList>
            <person name="Erauso G."/>
        </authorList>
    </citation>
    <scope>NUCLEOTIDE SEQUENCE [LARGE SCALE GENOMIC DNA]</scope>
    <source>
        <strain evidence="2">MESINF1</strain>
    </source>
</reference>
<proteinExistence type="predicted"/>
<keyword evidence="1" id="KW-0472">Membrane</keyword>
<dbReference type="RefSeq" id="WP_169699357.1">
    <property type="nucleotide sequence ID" value="NZ_LS974202.1"/>
</dbReference>
<feature type="transmembrane region" description="Helical" evidence="1">
    <location>
        <begin position="12"/>
        <end position="31"/>
    </location>
</feature>
<organism evidence="2 3">
    <name type="scientific">Mesotoga infera</name>
    <dbReference type="NCBI Taxonomy" id="1236046"/>
    <lineage>
        <taxon>Bacteria</taxon>
        <taxon>Thermotogati</taxon>
        <taxon>Thermotogota</taxon>
        <taxon>Thermotogae</taxon>
        <taxon>Kosmotogales</taxon>
        <taxon>Kosmotogaceae</taxon>
        <taxon>Mesotoga</taxon>
    </lineage>
</organism>
<dbReference type="KEGG" id="minf:MESINF_1737"/>
<evidence type="ECO:0000256" key="1">
    <source>
        <dbReference type="SAM" id="Phobius"/>
    </source>
</evidence>
<dbReference type="Proteomes" id="UP000250796">
    <property type="component" value="Chromosome MESINF"/>
</dbReference>
<evidence type="ECO:0000313" key="2">
    <source>
        <dbReference type="EMBL" id="SSC13181.1"/>
    </source>
</evidence>
<gene>
    <name evidence="2" type="ORF">MESINF_1737</name>
</gene>
<dbReference type="AlphaFoldDB" id="A0A7Z7LFW6"/>
<dbReference type="EMBL" id="LS974202">
    <property type="protein sequence ID" value="SSC13181.1"/>
    <property type="molecule type" value="Genomic_DNA"/>
</dbReference>
<protein>
    <submittedName>
        <fullName evidence="2">Uncharacterized protein</fullName>
    </submittedName>
</protein>